<accession>A0A1V0ABM3</accession>
<evidence type="ECO:0000256" key="1">
    <source>
        <dbReference type="SAM" id="MobiDB-lite"/>
    </source>
</evidence>
<dbReference type="EMBL" id="CP017717">
    <property type="protein sequence ID" value="AQZ67614.1"/>
    <property type="molecule type" value="Genomic_DNA"/>
</dbReference>
<gene>
    <name evidence="2" type="ORF">BKM31_44650</name>
</gene>
<feature type="compositionally biased region" description="Low complexity" evidence="1">
    <location>
        <begin position="1"/>
        <end position="17"/>
    </location>
</feature>
<evidence type="ECO:0000313" key="2">
    <source>
        <dbReference type="EMBL" id="AQZ67614.1"/>
    </source>
</evidence>
<organism evidence="2 3">
    <name type="scientific">[Actinomadura] parvosata subsp. kistnae</name>
    <dbReference type="NCBI Taxonomy" id="1909395"/>
    <lineage>
        <taxon>Bacteria</taxon>
        <taxon>Bacillati</taxon>
        <taxon>Actinomycetota</taxon>
        <taxon>Actinomycetes</taxon>
        <taxon>Streptosporangiales</taxon>
        <taxon>Streptosporangiaceae</taxon>
        <taxon>Nonomuraea</taxon>
    </lineage>
</organism>
<reference evidence="3" key="1">
    <citation type="journal article" date="2017" name="Med. Chem. Commun.">
        <title>Nonomuraea sp. ATCC 55076 harbours the largest actinomycete chromosome to date and the kistamicin biosynthetic gene cluster.</title>
        <authorList>
            <person name="Nazari B."/>
            <person name="Forneris C.C."/>
            <person name="Gibson M.I."/>
            <person name="Moon K."/>
            <person name="Schramma K.R."/>
            <person name="Seyedsayamdost M.R."/>
        </authorList>
    </citation>
    <scope>NUCLEOTIDE SEQUENCE [LARGE SCALE GENOMIC DNA]</scope>
    <source>
        <strain evidence="3">ATCC 55076</strain>
    </source>
</reference>
<evidence type="ECO:0008006" key="4">
    <source>
        <dbReference type="Google" id="ProtNLM"/>
    </source>
</evidence>
<name>A0A1V0ABM3_9ACTN</name>
<sequence length="95" mass="10900">MHGSTTTRGSGKSSRSKVNASPQVADLIADRSNDRLLTFPDEVVELTRIEEATWRWKRHRGEAPFLFRMGRRLYAWRSDVVAWIEAQRLADQADA</sequence>
<dbReference type="Proteomes" id="UP000190797">
    <property type="component" value="Chromosome"/>
</dbReference>
<dbReference type="RefSeq" id="WP_080043925.1">
    <property type="nucleotide sequence ID" value="NZ_CP017717.1"/>
</dbReference>
<protein>
    <recommendedName>
        <fullName evidence="4">DNA-binding protein</fullName>
    </recommendedName>
</protein>
<feature type="region of interest" description="Disordered" evidence="1">
    <location>
        <begin position="1"/>
        <end position="24"/>
    </location>
</feature>
<dbReference type="AlphaFoldDB" id="A0A1V0ABM3"/>
<keyword evidence="3" id="KW-1185">Reference proteome</keyword>
<evidence type="ECO:0000313" key="3">
    <source>
        <dbReference type="Proteomes" id="UP000190797"/>
    </source>
</evidence>
<dbReference type="KEGG" id="noa:BKM31_44650"/>
<proteinExistence type="predicted"/>